<reference evidence="2 3" key="1">
    <citation type="journal article" date="2016" name="Nat. Commun.">
        <title>Thousands of microbial genomes shed light on interconnected biogeochemical processes in an aquifer system.</title>
        <authorList>
            <person name="Anantharaman K."/>
            <person name="Brown C.T."/>
            <person name="Hug L.A."/>
            <person name="Sharon I."/>
            <person name="Castelle C.J."/>
            <person name="Probst A.J."/>
            <person name="Thomas B.C."/>
            <person name="Singh A."/>
            <person name="Wilkins M.J."/>
            <person name="Karaoz U."/>
            <person name="Brodie E.L."/>
            <person name="Williams K.H."/>
            <person name="Hubbard S.S."/>
            <person name="Banfield J.F."/>
        </authorList>
    </citation>
    <scope>NUCLEOTIDE SEQUENCE [LARGE SCALE GENOMIC DNA]</scope>
</reference>
<proteinExistence type="predicted"/>
<feature type="transmembrane region" description="Helical" evidence="1">
    <location>
        <begin position="7"/>
        <end position="25"/>
    </location>
</feature>
<accession>A0A1F8EYK1</accession>
<feature type="transmembrane region" description="Helical" evidence="1">
    <location>
        <begin position="63"/>
        <end position="84"/>
    </location>
</feature>
<evidence type="ECO:0000313" key="3">
    <source>
        <dbReference type="Proteomes" id="UP000177605"/>
    </source>
</evidence>
<sequence>MKHQKLWMGVSGLTGFSFFLIANLTNLFAGSSVIAGVIQLAVNAFVFVVWYKAFTNSSGFQRFVAFWGVLVPLFMAAITVYRVLLPFTGLVSH</sequence>
<keyword evidence="1" id="KW-1133">Transmembrane helix</keyword>
<name>A0A1F8EYK1_9BACT</name>
<protein>
    <submittedName>
        <fullName evidence="2">Uncharacterized protein</fullName>
    </submittedName>
</protein>
<feature type="transmembrane region" description="Helical" evidence="1">
    <location>
        <begin position="31"/>
        <end position="51"/>
    </location>
</feature>
<evidence type="ECO:0000313" key="2">
    <source>
        <dbReference type="EMBL" id="OGN05947.1"/>
    </source>
</evidence>
<dbReference type="Proteomes" id="UP000177605">
    <property type="component" value="Unassembled WGS sequence"/>
</dbReference>
<comment type="caution">
    <text evidence="2">The sequence shown here is derived from an EMBL/GenBank/DDBJ whole genome shotgun (WGS) entry which is preliminary data.</text>
</comment>
<evidence type="ECO:0000256" key="1">
    <source>
        <dbReference type="SAM" id="Phobius"/>
    </source>
</evidence>
<dbReference type="AlphaFoldDB" id="A0A1F8EYK1"/>
<gene>
    <name evidence="2" type="ORF">A2669_01095</name>
</gene>
<dbReference type="EMBL" id="MGJM01000018">
    <property type="protein sequence ID" value="OGN05947.1"/>
    <property type="molecule type" value="Genomic_DNA"/>
</dbReference>
<organism evidence="2 3">
    <name type="scientific">Candidatus Yanofskybacteria bacterium RIFCSPHIGHO2_01_FULL_48_25b</name>
    <dbReference type="NCBI Taxonomy" id="1802672"/>
    <lineage>
        <taxon>Bacteria</taxon>
        <taxon>Candidatus Yanofskyibacteriota</taxon>
    </lineage>
</organism>
<keyword evidence="1" id="KW-0812">Transmembrane</keyword>
<keyword evidence="1" id="KW-0472">Membrane</keyword>